<keyword evidence="7" id="KW-1015">Disulfide bond</keyword>
<gene>
    <name evidence="14" type="primary">LOC115382632</name>
</gene>
<accession>A0A672JE96</accession>
<reference evidence="14" key="2">
    <citation type="submission" date="2025-09" db="UniProtKB">
        <authorList>
            <consortium name="Ensembl"/>
        </authorList>
    </citation>
    <scope>IDENTIFICATION</scope>
</reference>
<evidence type="ECO:0000256" key="4">
    <source>
        <dbReference type="ARBA" id="ARBA00022729"/>
    </source>
</evidence>
<evidence type="ECO:0000256" key="5">
    <source>
        <dbReference type="ARBA" id="ARBA00022989"/>
    </source>
</evidence>
<dbReference type="InterPro" id="IPR013783">
    <property type="entry name" value="Ig-like_fold"/>
</dbReference>
<evidence type="ECO:0000256" key="6">
    <source>
        <dbReference type="ARBA" id="ARBA00023136"/>
    </source>
</evidence>
<dbReference type="OMA" id="ELYIVEH"/>
<dbReference type="GO" id="GO:0007166">
    <property type="term" value="P:cell surface receptor signaling pathway"/>
    <property type="evidence" value="ECO:0007669"/>
    <property type="project" value="TreeGrafter"/>
</dbReference>
<dbReference type="InterPro" id="IPR036179">
    <property type="entry name" value="Ig-like_dom_sf"/>
</dbReference>
<evidence type="ECO:0000256" key="8">
    <source>
        <dbReference type="ARBA" id="ARBA00023170"/>
    </source>
</evidence>
<keyword evidence="6 11" id="KW-0472">Membrane</keyword>
<dbReference type="GO" id="GO:0031295">
    <property type="term" value="P:T cell costimulation"/>
    <property type="evidence" value="ECO:0007669"/>
    <property type="project" value="TreeGrafter"/>
</dbReference>
<dbReference type="PANTHER" id="PTHR25466:SF3">
    <property type="entry name" value="PROGRAMMED CELL DEATH 1 LIGAND 1"/>
    <property type="match status" value="1"/>
</dbReference>
<keyword evidence="8" id="KW-0675">Receptor</keyword>
<dbReference type="GO" id="GO:0009897">
    <property type="term" value="C:external side of plasma membrane"/>
    <property type="evidence" value="ECO:0007669"/>
    <property type="project" value="TreeGrafter"/>
</dbReference>
<evidence type="ECO:0000256" key="2">
    <source>
        <dbReference type="ARBA" id="ARBA00022475"/>
    </source>
</evidence>
<dbReference type="PANTHER" id="PTHR25466">
    <property type="entry name" value="T-LYMPHOCYTE ACTIVATION ANTIGEN"/>
    <property type="match status" value="1"/>
</dbReference>
<keyword evidence="10" id="KW-0393">Immunoglobulin domain</keyword>
<dbReference type="InParanoid" id="A0A672JE96"/>
<evidence type="ECO:0000256" key="1">
    <source>
        <dbReference type="ARBA" id="ARBA00004251"/>
    </source>
</evidence>
<dbReference type="GO" id="GO:0042130">
    <property type="term" value="P:negative regulation of T cell proliferation"/>
    <property type="evidence" value="ECO:0007669"/>
    <property type="project" value="TreeGrafter"/>
</dbReference>
<dbReference type="SUPFAM" id="SSF48726">
    <property type="entry name" value="Immunoglobulin"/>
    <property type="match status" value="2"/>
</dbReference>
<dbReference type="Proteomes" id="UP000472267">
    <property type="component" value="Unassembled WGS sequence"/>
</dbReference>
<dbReference type="InterPro" id="IPR007110">
    <property type="entry name" value="Ig-like_dom"/>
</dbReference>
<feature type="transmembrane region" description="Helical" evidence="11">
    <location>
        <begin position="233"/>
        <end position="254"/>
    </location>
</feature>
<feature type="domain" description="Ig-like" evidence="13">
    <location>
        <begin position="134"/>
        <end position="217"/>
    </location>
</feature>
<evidence type="ECO:0000313" key="15">
    <source>
        <dbReference type="Proteomes" id="UP000472267"/>
    </source>
</evidence>
<dbReference type="GO" id="GO:0006955">
    <property type="term" value="P:immune response"/>
    <property type="evidence" value="ECO:0007669"/>
    <property type="project" value="TreeGrafter"/>
</dbReference>
<dbReference type="Ensembl" id="ENSSFAT00005053061.1">
    <property type="protein sequence ID" value="ENSSFAP00005051415.1"/>
    <property type="gene ID" value="ENSSFAG00005024718.1"/>
</dbReference>
<dbReference type="InterPro" id="IPR051713">
    <property type="entry name" value="T-cell_Activation_Regulation"/>
</dbReference>
<dbReference type="InterPro" id="IPR003599">
    <property type="entry name" value="Ig_sub"/>
</dbReference>
<feature type="chain" id="PRO_5025493936" description="Ig-like domain-containing protein" evidence="12">
    <location>
        <begin position="16"/>
        <end position="260"/>
    </location>
</feature>
<keyword evidence="2" id="KW-1003">Cell membrane</keyword>
<evidence type="ECO:0000256" key="12">
    <source>
        <dbReference type="SAM" id="SignalP"/>
    </source>
</evidence>
<sequence length="260" mass="28581">MFIVVLQVIFQPALSVLFTVEAEQTEYNSEFGGTVVMGCRFSNKPSENLNNLKVSWLRVGSSSVLTARFDSGAEQTVSPAYHGRVELLTEELRDGWAKLQISRLMINDSGKYQCLVHTDEGSDYKTLSLSVAAPYKTVIKRVEKAADCDQVLISCQSEGFPESSVLWQDGHMQTLNANTTVASTPDQLFQITSQIQVSSSEENNYTCHFTKDGTSATFLIPDEIPVSHIKSDALIILLSIGVITVIIAVGLFIYGRKKGT</sequence>
<evidence type="ECO:0000259" key="13">
    <source>
        <dbReference type="PROSITE" id="PS50835"/>
    </source>
</evidence>
<evidence type="ECO:0000256" key="10">
    <source>
        <dbReference type="ARBA" id="ARBA00023319"/>
    </source>
</evidence>
<dbReference type="Pfam" id="PF22705">
    <property type="entry name" value="C2-set_3"/>
    <property type="match status" value="1"/>
</dbReference>
<proteinExistence type="predicted"/>
<keyword evidence="5 11" id="KW-1133">Transmembrane helix</keyword>
<evidence type="ECO:0000256" key="7">
    <source>
        <dbReference type="ARBA" id="ARBA00023157"/>
    </source>
</evidence>
<dbReference type="SMART" id="SM00406">
    <property type="entry name" value="IGv"/>
    <property type="match status" value="1"/>
</dbReference>
<dbReference type="GO" id="GO:0042102">
    <property type="term" value="P:positive regulation of T cell proliferation"/>
    <property type="evidence" value="ECO:0007669"/>
    <property type="project" value="TreeGrafter"/>
</dbReference>
<name>A0A672JE96_SALFA</name>
<dbReference type="InterPro" id="IPR013106">
    <property type="entry name" value="Ig_V-set"/>
</dbReference>
<feature type="signal peptide" evidence="12">
    <location>
        <begin position="1"/>
        <end position="15"/>
    </location>
</feature>
<dbReference type="InterPro" id="IPR053896">
    <property type="entry name" value="BTN3A2-like_Ig-C"/>
</dbReference>
<comment type="subcellular location">
    <subcellularLocation>
        <location evidence="1">Cell membrane</location>
        <topology evidence="1">Single-pass type I membrane protein</topology>
    </subcellularLocation>
</comment>
<dbReference type="GO" id="GO:0071222">
    <property type="term" value="P:cellular response to lipopolysaccharide"/>
    <property type="evidence" value="ECO:0007669"/>
    <property type="project" value="TreeGrafter"/>
</dbReference>
<dbReference type="SMART" id="SM00409">
    <property type="entry name" value="IG"/>
    <property type="match status" value="1"/>
</dbReference>
<feature type="domain" description="Ig-like" evidence="13">
    <location>
        <begin position="12"/>
        <end position="130"/>
    </location>
</feature>
<dbReference type="PROSITE" id="PS50835">
    <property type="entry name" value="IG_LIKE"/>
    <property type="match status" value="2"/>
</dbReference>
<evidence type="ECO:0000313" key="14">
    <source>
        <dbReference type="Ensembl" id="ENSSFAP00005051415.1"/>
    </source>
</evidence>
<keyword evidence="3 11" id="KW-0812">Transmembrane</keyword>
<dbReference type="Pfam" id="PF07686">
    <property type="entry name" value="V-set"/>
    <property type="match status" value="1"/>
</dbReference>
<evidence type="ECO:0000256" key="11">
    <source>
        <dbReference type="SAM" id="Phobius"/>
    </source>
</evidence>
<protein>
    <recommendedName>
        <fullName evidence="13">Ig-like domain-containing protein</fullName>
    </recommendedName>
</protein>
<keyword evidence="15" id="KW-1185">Reference proteome</keyword>
<evidence type="ECO:0000256" key="9">
    <source>
        <dbReference type="ARBA" id="ARBA00023180"/>
    </source>
</evidence>
<keyword evidence="9" id="KW-0325">Glycoprotein</keyword>
<evidence type="ECO:0000256" key="3">
    <source>
        <dbReference type="ARBA" id="ARBA00022692"/>
    </source>
</evidence>
<organism evidence="14 15">
    <name type="scientific">Salarias fasciatus</name>
    <name type="common">Jewelled blenny</name>
    <name type="synonym">Blennius fasciatus</name>
    <dbReference type="NCBI Taxonomy" id="181472"/>
    <lineage>
        <taxon>Eukaryota</taxon>
        <taxon>Metazoa</taxon>
        <taxon>Chordata</taxon>
        <taxon>Craniata</taxon>
        <taxon>Vertebrata</taxon>
        <taxon>Euteleostomi</taxon>
        <taxon>Actinopterygii</taxon>
        <taxon>Neopterygii</taxon>
        <taxon>Teleostei</taxon>
        <taxon>Neoteleostei</taxon>
        <taxon>Acanthomorphata</taxon>
        <taxon>Ovalentaria</taxon>
        <taxon>Blenniimorphae</taxon>
        <taxon>Blenniiformes</taxon>
        <taxon>Blennioidei</taxon>
        <taxon>Blenniidae</taxon>
        <taxon>Salariinae</taxon>
        <taxon>Salarias</taxon>
    </lineage>
</organism>
<keyword evidence="4 12" id="KW-0732">Signal</keyword>
<dbReference type="Gene3D" id="2.60.40.10">
    <property type="entry name" value="Immunoglobulins"/>
    <property type="match status" value="2"/>
</dbReference>
<dbReference type="AlphaFoldDB" id="A0A672JE96"/>
<reference evidence="14" key="1">
    <citation type="submission" date="2025-08" db="UniProtKB">
        <authorList>
            <consortium name="Ensembl"/>
        </authorList>
    </citation>
    <scope>IDENTIFICATION</scope>
</reference>